<keyword evidence="1" id="KW-0472">Membrane</keyword>
<reference evidence="2 3" key="1">
    <citation type="submission" date="2018-10" db="EMBL/GenBank/DDBJ databases">
        <title>Phylogenomics of Brevibacillus.</title>
        <authorList>
            <person name="Dunlap C."/>
        </authorList>
    </citation>
    <scope>NUCLEOTIDE SEQUENCE [LARGE SCALE GENOMIC DNA]</scope>
    <source>
        <strain evidence="2 3">DSM 100115</strain>
    </source>
</reference>
<keyword evidence="3" id="KW-1185">Reference proteome</keyword>
<name>A0A3M8AVC0_9BACL</name>
<evidence type="ECO:0000313" key="2">
    <source>
        <dbReference type="EMBL" id="RNB55112.1"/>
    </source>
</evidence>
<dbReference type="Proteomes" id="UP000268829">
    <property type="component" value="Unassembled WGS sequence"/>
</dbReference>
<gene>
    <name evidence="2" type="ORF">EDM57_15895</name>
</gene>
<comment type="caution">
    <text evidence="2">The sequence shown here is derived from an EMBL/GenBank/DDBJ whole genome shotgun (WGS) entry which is preliminary data.</text>
</comment>
<proteinExistence type="predicted"/>
<dbReference type="OrthoDB" id="2474598at2"/>
<evidence type="ECO:0000256" key="1">
    <source>
        <dbReference type="SAM" id="Phobius"/>
    </source>
</evidence>
<accession>A0A3M8AVC0</accession>
<protein>
    <recommendedName>
        <fullName evidence="4">DUF4878 domain-containing protein</fullName>
    </recommendedName>
</protein>
<sequence>MSSQKNTSNSNMMKKINLIFFPIICIALLLASLAYYFFWYNTPENTIERYLTLIKNKQGEPAYEYVYKNADSYYPEREDFLRSVADSRIVDFKIDEATAINDTETEVKVLISYTSLKNSVQKIIREKEQTFMVKKVSGEWLVSLRGPDGES</sequence>
<dbReference type="AlphaFoldDB" id="A0A3M8AVC0"/>
<organism evidence="2 3">
    <name type="scientific">Brevibacillus gelatini</name>
    <dbReference type="NCBI Taxonomy" id="1655277"/>
    <lineage>
        <taxon>Bacteria</taxon>
        <taxon>Bacillati</taxon>
        <taxon>Bacillota</taxon>
        <taxon>Bacilli</taxon>
        <taxon>Bacillales</taxon>
        <taxon>Paenibacillaceae</taxon>
        <taxon>Brevibacillus</taxon>
    </lineage>
</organism>
<keyword evidence="1" id="KW-1133">Transmembrane helix</keyword>
<dbReference type="EMBL" id="RHHS01000037">
    <property type="protein sequence ID" value="RNB55112.1"/>
    <property type="molecule type" value="Genomic_DNA"/>
</dbReference>
<evidence type="ECO:0008006" key="4">
    <source>
        <dbReference type="Google" id="ProtNLM"/>
    </source>
</evidence>
<dbReference type="RefSeq" id="WP_122905672.1">
    <property type="nucleotide sequence ID" value="NZ_RHHS01000037.1"/>
</dbReference>
<evidence type="ECO:0000313" key="3">
    <source>
        <dbReference type="Proteomes" id="UP000268829"/>
    </source>
</evidence>
<keyword evidence="1" id="KW-0812">Transmembrane</keyword>
<feature type="transmembrane region" description="Helical" evidence="1">
    <location>
        <begin position="20"/>
        <end position="39"/>
    </location>
</feature>